<comment type="similarity">
    <text evidence="1">Belongs to the class-II pyridine nucleotide-disulfide oxidoreductase family.</text>
</comment>
<dbReference type="PRINTS" id="PR00368">
    <property type="entry name" value="FADPNR"/>
</dbReference>
<dbReference type="InterPro" id="IPR023753">
    <property type="entry name" value="FAD/NAD-binding_dom"/>
</dbReference>
<dbReference type="Gene3D" id="3.50.50.60">
    <property type="entry name" value="FAD/NAD(P)-binding domain"/>
    <property type="match status" value="2"/>
</dbReference>
<evidence type="ECO:0000259" key="4">
    <source>
        <dbReference type="Pfam" id="PF07992"/>
    </source>
</evidence>
<dbReference type="SUPFAM" id="SSF51905">
    <property type="entry name" value="FAD/NAD(P)-binding domain"/>
    <property type="match status" value="1"/>
</dbReference>
<keyword evidence="2" id="KW-0285">Flavoprotein</keyword>
<dbReference type="GO" id="GO:0016491">
    <property type="term" value="F:oxidoreductase activity"/>
    <property type="evidence" value="ECO:0007669"/>
    <property type="project" value="UniProtKB-KW"/>
</dbReference>
<keyword evidence="6" id="KW-1185">Reference proteome</keyword>
<keyword evidence="3" id="KW-0560">Oxidoreductase</keyword>
<dbReference type="PRINTS" id="PR00469">
    <property type="entry name" value="PNDRDTASEII"/>
</dbReference>
<protein>
    <recommendedName>
        <fullName evidence="4">FAD/NAD(P)-binding domain-containing protein</fullName>
    </recommendedName>
</protein>
<evidence type="ECO:0000256" key="3">
    <source>
        <dbReference type="ARBA" id="ARBA00023002"/>
    </source>
</evidence>
<name>A0AAV9QIR0_9PEZI</name>
<dbReference type="GO" id="GO:0097237">
    <property type="term" value="P:cellular response to toxic substance"/>
    <property type="evidence" value="ECO:0007669"/>
    <property type="project" value="UniProtKB-ARBA"/>
</dbReference>
<evidence type="ECO:0000256" key="1">
    <source>
        <dbReference type="ARBA" id="ARBA00009333"/>
    </source>
</evidence>
<dbReference type="PANTHER" id="PTHR48105">
    <property type="entry name" value="THIOREDOXIN REDUCTASE 1-RELATED-RELATED"/>
    <property type="match status" value="1"/>
</dbReference>
<evidence type="ECO:0000256" key="2">
    <source>
        <dbReference type="ARBA" id="ARBA00022630"/>
    </source>
</evidence>
<dbReference type="EMBL" id="JAXLQG010000003">
    <property type="protein sequence ID" value="KAK5542444.1"/>
    <property type="molecule type" value="Genomic_DNA"/>
</dbReference>
<comment type="caution">
    <text evidence="5">The sequence shown here is derived from an EMBL/GenBank/DDBJ whole genome shotgun (WGS) entry which is preliminary data.</text>
</comment>
<dbReference type="Pfam" id="PF07992">
    <property type="entry name" value="Pyr_redox_2"/>
    <property type="match status" value="1"/>
</dbReference>
<organism evidence="5 6">
    <name type="scientific">Vermiconidia calcicola</name>
    <dbReference type="NCBI Taxonomy" id="1690605"/>
    <lineage>
        <taxon>Eukaryota</taxon>
        <taxon>Fungi</taxon>
        <taxon>Dikarya</taxon>
        <taxon>Ascomycota</taxon>
        <taxon>Pezizomycotina</taxon>
        <taxon>Dothideomycetes</taxon>
        <taxon>Dothideomycetidae</taxon>
        <taxon>Mycosphaerellales</taxon>
        <taxon>Extremaceae</taxon>
        <taxon>Vermiconidia</taxon>
    </lineage>
</organism>
<gene>
    <name evidence="5" type="ORF">LTR25_002329</name>
</gene>
<evidence type="ECO:0000313" key="5">
    <source>
        <dbReference type="EMBL" id="KAK5542444.1"/>
    </source>
</evidence>
<sequence>MSSPLYDCLVLGAGPAGLAAAVTLGRSYLKVLVFSNNKFRNAISGHMHTMPTWDHKDPAEYRVAAQKEVVDKYRTVSFANTEITLLESEATLSGGTQTQFAAVTAQGERFRGRKIIIATGCQDIFPPIEGFGDGWGKRISSQPPTLLTNGAMSSSDLEEVAVRTPMRGIHGLKTDSRRIKSIEHDPREPDQITVHFSDGESQTFGFLVHKADTQTVGNWAEQLKIETISSNPSSDLKLVSPMGETSVKGVFAAGDCATPLKQVTNAVAMGVIAGAGVANAVTVEKMSRHNLEFGLE</sequence>
<feature type="domain" description="FAD/NAD(P)-binding" evidence="4">
    <location>
        <begin position="6"/>
        <end position="138"/>
    </location>
</feature>
<reference evidence="5 6" key="1">
    <citation type="submission" date="2023-06" db="EMBL/GenBank/DDBJ databases">
        <title>Black Yeasts Isolated from many extreme environments.</title>
        <authorList>
            <person name="Coleine C."/>
            <person name="Stajich J.E."/>
            <person name="Selbmann L."/>
        </authorList>
    </citation>
    <scope>NUCLEOTIDE SEQUENCE [LARGE SCALE GENOMIC DNA]</scope>
    <source>
        <strain evidence="5 6">CCFEE 5887</strain>
    </source>
</reference>
<proteinExistence type="inferred from homology"/>
<evidence type="ECO:0000313" key="6">
    <source>
        <dbReference type="Proteomes" id="UP001345827"/>
    </source>
</evidence>
<dbReference type="InterPro" id="IPR050097">
    <property type="entry name" value="Ferredoxin-NADP_redctase_2"/>
</dbReference>
<dbReference type="AlphaFoldDB" id="A0AAV9QIR0"/>
<accession>A0AAV9QIR0</accession>
<dbReference type="Proteomes" id="UP001345827">
    <property type="component" value="Unassembled WGS sequence"/>
</dbReference>
<dbReference type="InterPro" id="IPR036188">
    <property type="entry name" value="FAD/NAD-bd_sf"/>
</dbReference>